<evidence type="ECO:0000313" key="1">
    <source>
        <dbReference type="EMBL" id="AFZ21708.1"/>
    </source>
</evidence>
<sequence>MRVRRRIQLFQEVYYLLPRILRNSLLTILWLDVDEAELACLSEHIA</sequence>
<accession>K9WNF0</accession>
<dbReference type="HOGENOM" id="CLU_3185863_0_0_3"/>
<dbReference type="AlphaFoldDB" id="K9WNF0"/>
<dbReference type="EMBL" id="CP003630">
    <property type="protein sequence ID" value="AFZ21708.1"/>
    <property type="molecule type" value="Genomic_DNA"/>
</dbReference>
<keyword evidence="2" id="KW-1185">Reference proteome</keyword>
<dbReference type="KEGG" id="mic:Mic7113_6114"/>
<evidence type="ECO:0000313" key="2">
    <source>
        <dbReference type="Proteomes" id="UP000010471"/>
    </source>
</evidence>
<name>K9WNF0_9CYAN</name>
<organism evidence="1 2">
    <name type="scientific">Allocoleopsis franciscana PCC 7113</name>
    <dbReference type="NCBI Taxonomy" id="1173027"/>
    <lineage>
        <taxon>Bacteria</taxon>
        <taxon>Bacillati</taxon>
        <taxon>Cyanobacteriota</taxon>
        <taxon>Cyanophyceae</taxon>
        <taxon>Coleofasciculales</taxon>
        <taxon>Coleofasciculaceae</taxon>
        <taxon>Allocoleopsis</taxon>
        <taxon>Allocoleopsis franciscana</taxon>
    </lineage>
</organism>
<gene>
    <name evidence="1" type="ORF">Mic7113_6114</name>
</gene>
<dbReference type="STRING" id="1173027.Mic7113_6114"/>
<reference evidence="1 2" key="1">
    <citation type="submission" date="2012-06" db="EMBL/GenBank/DDBJ databases">
        <title>Finished chromosome of genome of Microcoleus sp. PCC 7113.</title>
        <authorList>
            <consortium name="US DOE Joint Genome Institute"/>
            <person name="Gugger M."/>
            <person name="Coursin T."/>
            <person name="Rippka R."/>
            <person name="Tandeau De Marsac N."/>
            <person name="Huntemann M."/>
            <person name="Wei C.-L."/>
            <person name="Han J."/>
            <person name="Detter J.C."/>
            <person name="Han C."/>
            <person name="Tapia R."/>
            <person name="Chen A."/>
            <person name="Kyrpides N."/>
            <person name="Mavromatis K."/>
            <person name="Markowitz V."/>
            <person name="Szeto E."/>
            <person name="Ivanova N."/>
            <person name="Pagani I."/>
            <person name="Pati A."/>
            <person name="Goodwin L."/>
            <person name="Nordberg H.P."/>
            <person name="Cantor M.N."/>
            <person name="Hua S.X."/>
            <person name="Woyke T."/>
            <person name="Kerfeld C.A."/>
        </authorList>
    </citation>
    <scope>NUCLEOTIDE SEQUENCE [LARGE SCALE GENOMIC DNA]</scope>
    <source>
        <strain evidence="1 2">PCC 7113</strain>
    </source>
</reference>
<protein>
    <submittedName>
        <fullName evidence="1">Uncharacterized protein</fullName>
    </submittedName>
</protein>
<proteinExistence type="predicted"/>
<dbReference type="Proteomes" id="UP000010471">
    <property type="component" value="Chromosome"/>
</dbReference>